<proteinExistence type="predicted"/>
<evidence type="ECO:0000313" key="2">
    <source>
        <dbReference type="Proteomes" id="UP000041625"/>
    </source>
</evidence>
<dbReference type="AlphaFoldDB" id="A0AA87C033"/>
<dbReference type="Proteomes" id="UP000041625">
    <property type="component" value="Unassembled WGS sequence"/>
</dbReference>
<comment type="caution">
    <text evidence="1">The sequence shown here is derived from an EMBL/GenBank/DDBJ whole genome shotgun (WGS) entry which is preliminary data.</text>
</comment>
<evidence type="ECO:0000313" key="1">
    <source>
        <dbReference type="EMBL" id="CDT73873.1"/>
    </source>
</evidence>
<keyword evidence="2" id="KW-1185">Reference proteome</keyword>
<sequence>MRILASDDRYSQQVIKLKEESHSEHAMAFLFVQIVLNSLNLEHHLQYIVPRDKVVFKCSTNMKNN</sequence>
<accession>A0AA87C033</accession>
<protein>
    <submittedName>
        <fullName evidence="1">Uncharacterized protein</fullName>
    </submittedName>
</protein>
<gene>
    <name evidence="1" type="ORF">VCR31J2_1300071</name>
</gene>
<name>A0AA87C033_9VIBR</name>
<dbReference type="EMBL" id="CCKJ01000036">
    <property type="protein sequence ID" value="CDT73873.1"/>
    <property type="molecule type" value="Genomic_DNA"/>
</dbReference>
<organism evidence="1 2">
    <name type="scientific">Vibrio coralliirubri</name>
    <dbReference type="NCBI Taxonomy" id="1516159"/>
    <lineage>
        <taxon>Bacteria</taxon>
        <taxon>Pseudomonadati</taxon>
        <taxon>Pseudomonadota</taxon>
        <taxon>Gammaproteobacteria</taxon>
        <taxon>Vibrionales</taxon>
        <taxon>Vibrionaceae</taxon>
        <taxon>Vibrio</taxon>
    </lineage>
</organism>
<reference evidence="1 2" key="1">
    <citation type="submission" date="2014-06" db="EMBL/GenBank/DDBJ databases">
        <authorList>
            <person name="Le Roux F."/>
        </authorList>
    </citation>
    <scope>NUCLEOTIDE SEQUENCE [LARGE SCALE GENOMIC DNA]</scope>
    <source>
        <strain evidence="1 2">J2-31</strain>
    </source>
</reference>